<proteinExistence type="predicted"/>
<gene>
    <name evidence="1" type="ORF">PCHDS_000146600</name>
</gene>
<name>A0A1C6Y9B1_PLACE</name>
<dbReference type="Proteomes" id="UP000507536">
    <property type="component" value="Chromosome 8"/>
</dbReference>
<dbReference type="AlphaFoldDB" id="A0A1C6Y9B1"/>
<dbReference type="EMBL" id="LT608188">
    <property type="protein sequence ID" value="SCM19908.1"/>
    <property type="molecule type" value="Genomic_DNA"/>
</dbReference>
<organism evidence="1 2">
    <name type="scientific">Plasmodium chabaudi adami</name>
    <dbReference type="NCBI Taxonomy" id="5826"/>
    <lineage>
        <taxon>Eukaryota</taxon>
        <taxon>Sar</taxon>
        <taxon>Alveolata</taxon>
        <taxon>Apicomplexa</taxon>
        <taxon>Aconoidasida</taxon>
        <taxon>Haemosporida</taxon>
        <taxon>Plasmodiidae</taxon>
        <taxon>Plasmodium</taxon>
        <taxon>Plasmodium (Vinckeia)</taxon>
    </lineage>
</organism>
<reference evidence="1 2" key="1">
    <citation type="submission" date="2016-08" db="EMBL/GenBank/DDBJ databases">
        <authorList>
            <consortium name="Pathogen Informatics"/>
        </authorList>
    </citation>
    <scope>NUCLEOTIDE SEQUENCE [LARGE SCALE GENOMIC DNA]</scope>
    <source>
        <strain evidence="1 2">DS</strain>
    </source>
</reference>
<evidence type="ECO:0000313" key="2">
    <source>
        <dbReference type="Proteomes" id="UP000507536"/>
    </source>
</evidence>
<protein>
    <submittedName>
        <fullName evidence="1">Uncharacterized protein</fullName>
    </submittedName>
</protein>
<evidence type="ECO:0000313" key="1">
    <source>
        <dbReference type="EMBL" id="SCM19908.1"/>
    </source>
</evidence>
<sequence>MLFNKMFIFKRNFSRFINNNTPKRGVRKNLHRNVTQYNSMPNNLQNQHYGNHPIARSGGGLLNTFYESFIYGCGFFLSNRVLDQIFGPRTYDTFSNNMDNYPNDNTNAYSNNNYNNYPSEHFNNEDPSINDNDFQQDIGLDDDIFDI</sequence>
<accession>A0A1C6Y9B1</accession>